<dbReference type="EMBL" id="SRLO01000313">
    <property type="protein sequence ID" value="TNN61568.1"/>
    <property type="molecule type" value="Genomic_DNA"/>
</dbReference>
<dbReference type="OrthoDB" id="10627467at2759"/>
<reference evidence="2 3" key="1">
    <citation type="submission" date="2019-03" db="EMBL/GenBank/DDBJ databases">
        <title>First draft genome of Liparis tanakae, snailfish: a comprehensive survey of snailfish specific genes.</title>
        <authorList>
            <person name="Kim W."/>
            <person name="Song I."/>
            <person name="Jeong J.-H."/>
            <person name="Kim D."/>
            <person name="Kim S."/>
            <person name="Ryu S."/>
            <person name="Song J.Y."/>
            <person name="Lee S.K."/>
        </authorList>
    </citation>
    <scope>NUCLEOTIDE SEQUENCE [LARGE SCALE GENOMIC DNA]</scope>
    <source>
        <tissue evidence="2">Muscle</tissue>
    </source>
</reference>
<organism evidence="2 3">
    <name type="scientific">Liparis tanakae</name>
    <name type="common">Tanaka's snailfish</name>
    <dbReference type="NCBI Taxonomy" id="230148"/>
    <lineage>
        <taxon>Eukaryota</taxon>
        <taxon>Metazoa</taxon>
        <taxon>Chordata</taxon>
        <taxon>Craniata</taxon>
        <taxon>Vertebrata</taxon>
        <taxon>Euteleostomi</taxon>
        <taxon>Actinopterygii</taxon>
        <taxon>Neopterygii</taxon>
        <taxon>Teleostei</taxon>
        <taxon>Neoteleostei</taxon>
        <taxon>Acanthomorphata</taxon>
        <taxon>Eupercaria</taxon>
        <taxon>Perciformes</taxon>
        <taxon>Cottioidei</taxon>
        <taxon>Cottales</taxon>
        <taxon>Liparidae</taxon>
        <taxon>Liparis</taxon>
    </lineage>
</organism>
<feature type="region of interest" description="Disordered" evidence="1">
    <location>
        <begin position="1"/>
        <end position="30"/>
    </location>
</feature>
<comment type="caution">
    <text evidence="2">The sequence shown here is derived from an EMBL/GenBank/DDBJ whole genome shotgun (WGS) entry which is preliminary data.</text>
</comment>
<protein>
    <submittedName>
        <fullName evidence="2">Uncharacterized protein</fullName>
    </submittedName>
</protein>
<name>A0A4Z2H6M5_9TELE</name>
<evidence type="ECO:0000313" key="3">
    <source>
        <dbReference type="Proteomes" id="UP000314294"/>
    </source>
</evidence>
<feature type="compositionally biased region" description="Polar residues" evidence="1">
    <location>
        <begin position="12"/>
        <end position="30"/>
    </location>
</feature>
<gene>
    <name evidence="2" type="ORF">EYF80_028180</name>
</gene>
<dbReference type="AlphaFoldDB" id="A0A4Z2H6M5"/>
<sequence>MTSAPSPVMCSASAQSKQPARAQGSNQSSCGETRCPCGWLLIETNQACDGPIAVTPHPSHPRPNHLLIGPRRAPSRWHGRLEQSSPSIARLSRQECSQSITDLGVTGTSLSQRDERGAPAVLRIGPQSFVLFAMKTLKKIKKEDKRSKDTASKRLGGVALAAAARLSRLYFVDQNLSGRGSFGVFMNVQLWRNGHYLPVSSSIKKPPCPSCSCVSVPTGGGTWASSTLVWRNPELPSALAPIICPNGRARGPNEPFGTERKEGANCSCDVGVVVPFNAFAMATGQRPWKHAAPLSGQRPKGREAASVLLALGSPTSPSTLYSCMLQDC</sequence>
<dbReference type="Proteomes" id="UP000314294">
    <property type="component" value="Unassembled WGS sequence"/>
</dbReference>
<keyword evidence="3" id="KW-1185">Reference proteome</keyword>
<evidence type="ECO:0000256" key="1">
    <source>
        <dbReference type="SAM" id="MobiDB-lite"/>
    </source>
</evidence>
<evidence type="ECO:0000313" key="2">
    <source>
        <dbReference type="EMBL" id="TNN61568.1"/>
    </source>
</evidence>
<proteinExistence type="predicted"/>
<accession>A0A4Z2H6M5</accession>